<protein>
    <submittedName>
        <fullName evidence="1">Uncharacterized protein</fullName>
    </submittedName>
</protein>
<name>A0A9P0CYF5_9CUCU</name>
<dbReference type="Proteomes" id="UP001153636">
    <property type="component" value="Chromosome 5"/>
</dbReference>
<evidence type="ECO:0000313" key="2">
    <source>
        <dbReference type="Proteomes" id="UP001153636"/>
    </source>
</evidence>
<reference evidence="1" key="1">
    <citation type="submission" date="2022-01" db="EMBL/GenBank/DDBJ databases">
        <authorList>
            <person name="King R."/>
        </authorList>
    </citation>
    <scope>NUCLEOTIDE SEQUENCE</scope>
</reference>
<keyword evidence="2" id="KW-1185">Reference proteome</keyword>
<proteinExistence type="predicted"/>
<accession>A0A9P0CYF5</accession>
<gene>
    <name evidence="1" type="ORF">PSYICH_LOCUS11357</name>
</gene>
<evidence type="ECO:0000313" key="1">
    <source>
        <dbReference type="EMBL" id="CAH1110671.1"/>
    </source>
</evidence>
<organism evidence="1 2">
    <name type="scientific">Psylliodes chrysocephalus</name>
    <dbReference type="NCBI Taxonomy" id="3402493"/>
    <lineage>
        <taxon>Eukaryota</taxon>
        <taxon>Metazoa</taxon>
        <taxon>Ecdysozoa</taxon>
        <taxon>Arthropoda</taxon>
        <taxon>Hexapoda</taxon>
        <taxon>Insecta</taxon>
        <taxon>Pterygota</taxon>
        <taxon>Neoptera</taxon>
        <taxon>Endopterygota</taxon>
        <taxon>Coleoptera</taxon>
        <taxon>Polyphaga</taxon>
        <taxon>Cucujiformia</taxon>
        <taxon>Chrysomeloidea</taxon>
        <taxon>Chrysomelidae</taxon>
        <taxon>Galerucinae</taxon>
        <taxon>Alticini</taxon>
        <taxon>Psylliodes</taxon>
    </lineage>
</organism>
<dbReference type="EMBL" id="OV651817">
    <property type="protein sequence ID" value="CAH1110671.1"/>
    <property type="molecule type" value="Genomic_DNA"/>
</dbReference>
<sequence length="215" mass="24377">MPMKFDDITISNEVVLLDDGSGCSFWASDDTTIATTESTETVGMTNYLNILTDKSMSEPKDNINAKIDSEHVILNSSFDRNHSDDRCENNDIDSKGTDESVLNQNDIKIKDDRLMEHNEGRHSQEAFRAEDVCQIRTKEISEISHNVILNNSDKLVKTEENAKDNNSVVTQKTDESLNIKVDNKLDSGIKENSKENIEANNYLCCFTHYLYNKMP</sequence>
<dbReference type="AlphaFoldDB" id="A0A9P0CYF5"/>